<dbReference type="InterPro" id="IPR058625">
    <property type="entry name" value="MdtA-like_BSH"/>
</dbReference>
<evidence type="ECO:0000256" key="3">
    <source>
        <dbReference type="SAM" id="Coils"/>
    </source>
</evidence>
<reference evidence="9" key="1">
    <citation type="journal article" date="2020" name="MBio">
        <title>Horizontal gene transfer to a defensive symbiont with a reduced genome amongst a multipartite beetle microbiome.</title>
        <authorList>
            <person name="Waterworth S.C."/>
            <person name="Florez L.V."/>
            <person name="Rees E.R."/>
            <person name="Hertweck C."/>
            <person name="Kaltenpoth M."/>
            <person name="Kwan J.C."/>
        </authorList>
    </citation>
    <scope>NUCLEOTIDE SEQUENCE [LARGE SCALE GENOMIC DNA]</scope>
</reference>
<dbReference type="PANTHER" id="PTHR30158:SF3">
    <property type="entry name" value="MULTIDRUG EFFLUX PUMP SUBUNIT ACRA-RELATED"/>
    <property type="match status" value="1"/>
</dbReference>
<dbReference type="SUPFAM" id="SSF111369">
    <property type="entry name" value="HlyD-like secretion proteins"/>
    <property type="match status" value="1"/>
</dbReference>
<dbReference type="GO" id="GO:0005886">
    <property type="term" value="C:plasma membrane"/>
    <property type="evidence" value="ECO:0007669"/>
    <property type="project" value="UniProtKB-SubCell"/>
</dbReference>
<evidence type="ECO:0000256" key="2">
    <source>
        <dbReference type="ARBA" id="ARBA00009477"/>
    </source>
</evidence>
<dbReference type="Gene3D" id="2.40.420.20">
    <property type="match status" value="1"/>
</dbReference>
<dbReference type="Pfam" id="PF25967">
    <property type="entry name" value="RND-MFP_C"/>
    <property type="match status" value="1"/>
</dbReference>
<comment type="subcellular location">
    <subcellularLocation>
        <location evidence="1">Cell inner membrane</location>
        <topology evidence="1">Lipid-anchor</topology>
    </subcellularLocation>
</comment>
<dbReference type="PANTHER" id="PTHR30158">
    <property type="entry name" value="ACRA/E-RELATED COMPONENT OF DRUG EFFLUX TRANSPORTER"/>
    <property type="match status" value="1"/>
</dbReference>
<feature type="domain" description="Multidrug resistance protein MdtA-like beta-barrel" evidence="6">
    <location>
        <begin position="255"/>
        <end position="341"/>
    </location>
</feature>
<dbReference type="InterPro" id="IPR006143">
    <property type="entry name" value="RND_pump_MFP"/>
</dbReference>
<protein>
    <submittedName>
        <fullName evidence="8">Multidrug export protein AcrE</fullName>
    </submittedName>
</protein>
<dbReference type="Gene3D" id="1.10.287.470">
    <property type="entry name" value="Helix hairpin bin"/>
    <property type="match status" value="1"/>
</dbReference>
<evidence type="ECO:0000256" key="1">
    <source>
        <dbReference type="ARBA" id="ARBA00004519"/>
    </source>
</evidence>
<comment type="similarity">
    <text evidence="2">Belongs to the membrane fusion protein (MFP) (TC 8.A.1) family.</text>
</comment>
<dbReference type="InterPro" id="IPR058626">
    <property type="entry name" value="MdtA-like_b-barrel"/>
</dbReference>
<evidence type="ECO:0000259" key="7">
    <source>
        <dbReference type="Pfam" id="PF25967"/>
    </source>
</evidence>
<dbReference type="EMBL" id="WNDP01000002">
    <property type="protein sequence ID" value="KAF1028272.1"/>
    <property type="molecule type" value="Genomic_DNA"/>
</dbReference>
<dbReference type="Proteomes" id="UP000490535">
    <property type="component" value="Unassembled WGS sequence"/>
</dbReference>
<feature type="domain" description="Multidrug resistance protein MdtA-like alpha-helical hairpin" evidence="4">
    <location>
        <begin position="149"/>
        <end position="217"/>
    </location>
</feature>
<dbReference type="InterPro" id="IPR058627">
    <property type="entry name" value="MdtA-like_C"/>
</dbReference>
<dbReference type="FunFam" id="2.40.420.20:FF:000001">
    <property type="entry name" value="Efflux RND transporter periplasmic adaptor subunit"/>
    <property type="match status" value="1"/>
</dbReference>
<dbReference type="GO" id="GO:0022857">
    <property type="term" value="F:transmembrane transporter activity"/>
    <property type="evidence" value="ECO:0007669"/>
    <property type="project" value="InterPro"/>
</dbReference>
<sequence>MNHQIMSVNLHDTLIYLFFSTLFPHFTDQAYTNIENNVSIKNSQGLDRMQKHLLLPLFLSIGLLMEGCGFKEAAQPETPPAKVSVLSIQPQSVNFSENLPARVQAFRTAEIRPQVGGIIEKVLFTQGSEVKAGQALYKINSETFQADVNSNRASLNKAEAEVARLKIQLERYQQLLPSNAISKQEVSNAQAQYRQALTDVAQMQALLTRQNLNLQYATVRAPISGRIGQSFVTEGALVGQADTNKMATVQQIDKVYVDIKQSISEYERLQTALQNGELSANDQKTFRISNSHGQPYNVTARMLFEDINVDPETGDVTIRIEVNNPERKLLPGMYVRVDIDRASVPQALLIPAQAIQRNINGEPQVYVMNAKGTADIRSIELGQQYEQYYIANKGLKSGDKVVVEGVERIQPNQKLELSTWKAPVNTAGATSVHAKSPAIQGAQ</sequence>
<dbReference type="Pfam" id="PF25876">
    <property type="entry name" value="HH_MFP_RND"/>
    <property type="match status" value="1"/>
</dbReference>
<dbReference type="GO" id="GO:0046677">
    <property type="term" value="P:response to antibiotic"/>
    <property type="evidence" value="ECO:0007669"/>
    <property type="project" value="TreeGrafter"/>
</dbReference>
<comment type="caution">
    <text evidence="8">The sequence shown here is derived from an EMBL/GenBank/DDBJ whole genome shotgun (WGS) entry which is preliminary data.</text>
</comment>
<organism evidence="8 9">
    <name type="scientific">Acinetobacter bereziniae</name>
    <name type="common">Acinetobacter genomosp. 10</name>
    <dbReference type="NCBI Taxonomy" id="106648"/>
    <lineage>
        <taxon>Bacteria</taxon>
        <taxon>Pseudomonadati</taxon>
        <taxon>Pseudomonadota</taxon>
        <taxon>Gammaproteobacteria</taxon>
        <taxon>Moraxellales</taxon>
        <taxon>Moraxellaceae</taxon>
        <taxon>Acinetobacter</taxon>
    </lineage>
</organism>
<dbReference type="Gene3D" id="2.40.50.100">
    <property type="match status" value="1"/>
</dbReference>
<name>A0A833UXM4_ACIBZ</name>
<feature type="coiled-coil region" evidence="3">
    <location>
        <begin position="148"/>
        <end position="206"/>
    </location>
</feature>
<evidence type="ECO:0000259" key="6">
    <source>
        <dbReference type="Pfam" id="PF25944"/>
    </source>
</evidence>
<proteinExistence type="inferred from homology"/>
<evidence type="ECO:0000259" key="4">
    <source>
        <dbReference type="Pfam" id="PF25876"/>
    </source>
</evidence>
<dbReference type="Pfam" id="PF25944">
    <property type="entry name" value="Beta-barrel_RND"/>
    <property type="match status" value="1"/>
</dbReference>
<dbReference type="Pfam" id="PF25917">
    <property type="entry name" value="BSH_RND"/>
    <property type="match status" value="1"/>
</dbReference>
<accession>A0A833UXM4</accession>
<dbReference type="AlphaFoldDB" id="A0A833UXM4"/>
<keyword evidence="3" id="KW-0175">Coiled coil</keyword>
<evidence type="ECO:0000259" key="5">
    <source>
        <dbReference type="Pfam" id="PF25917"/>
    </source>
</evidence>
<gene>
    <name evidence="8" type="primary">acrE</name>
    <name evidence="8" type="ORF">GAK29_00152</name>
</gene>
<feature type="domain" description="Multidrug resistance protein MdtA-like C-terminal permuted SH3" evidence="7">
    <location>
        <begin position="346"/>
        <end position="408"/>
    </location>
</feature>
<dbReference type="NCBIfam" id="TIGR01730">
    <property type="entry name" value="RND_mfp"/>
    <property type="match status" value="1"/>
</dbReference>
<evidence type="ECO:0000313" key="9">
    <source>
        <dbReference type="Proteomes" id="UP000490535"/>
    </source>
</evidence>
<feature type="domain" description="Multidrug resistance protein MdtA-like barrel-sandwich hybrid" evidence="5">
    <location>
        <begin position="107"/>
        <end position="250"/>
    </location>
</feature>
<dbReference type="Gene3D" id="2.40.30.170">
    <property type="match status" value="1"/>
</dbReference>
<evidence type="ECO:0000313" key="8">
    <source>
        <dbReference type="EMBL" id="KAF1028272.1"/>
    </source>
</evidence>
<dbReference type="InterPro" id="IPR058624">
    <property type="entry name" value="MdtA-like_HH"/>
</dbReference>